<organism evidence="4 5">
    <name type="scientific">Candidatus Methylocalor cossyra</name>
    <dbReference type="NCBI Taxonomy" id="3108543"/>
    <lineage>
        <taxon>Bacteria</taxon>
        <taxon>Pseudomonadati</taxon>
        <taxon>Pseudomonadota</taxon>
        <taxon>Gammaproteobacteria</taxon>
        <taxon>Methylococcales</taxon>
        <taxon>Methylococcaceae</taxon>
        <taxon>Candidatus Methylocalor</taxon>
    </lineage>
</organism>
<keyword evidence="2" id="KW-0472">Membrane</keyword>
<protein>
    <submittedName>
        <fullName evidence="4">Uncharacterized protein</fullName>
    </submittedName>
</protein>
<keyword evidence="2" id="KW-0812">Transmembrane</keyword>
<evidence type="ECO:0000256" key="1">
    <source>
        <dbReference type="SAM" id="MobiDB-lite"/>
    </source>
</evidence>
<accession>A0ABM9NKP6</accession>
<feature type="compositionally biased region" description="Low complexity" evidence="1">
    <location>
        <begin position="71"/>
        <end position="90"/>
    </location>
</feature>
<feature type="transmembrane region" description="Helical" evidence="2">
    <location>
        <begin position="33"/>
        <end position="49"/>
    </location>
</feature>
<evidence type="ECO:0000256" key="2">
    <source>
        <dbReference type="SAM" id="Phobius"/>
    </source>
</evidence>
<name>A0ABM9NKP6_9GAMM</name>
<keyword evidence="5" id="KW-1185">Reference proteome</keyword>
<proteinExistence type="predicted"/>
<reference evidence="4 5" key="1">
    <citation type="submission" date="2024-04" db="EMBL/GenBank/DDBJ databases">
        <authorList>
            <person name="Cremers G."/>
        </authorList>
    </citation>
    <scope>NUCLEOTIDE SEQUENCE [LARGE SCALE GENOMIC DNA]</scope>
    <source>
        <strain evidence="4">MeCH1-AG</strain>
    </source>
</reference>
<feature type="compositionally biased region" description="Pro residues" evidence="1">
    <location>
        <begin position="55"/>
        <end position="70"/>
    </location>
</feature>
<keyword evidence="3" id="KW-0732">Signal</keyword>
<feature type="compositionally biased region" description="Low complexity" evidence="1">
    <location>
        <begin position="108"/>
        <end position="121"/>
    </location>
</feature>
<evidence type="ECO:0000313" key="4">
    <source>
        <dbReference type="EMBL" id="CAL1241205.1"/>
    </source>
</evidence>
<dbReference type="EMBL" id="OZ026884">
    <property type="protein sequence ID" value="CAL1241205.1"/>
    <property type="molecule type" value="Genomic_DNA"/>
</dbReference>
<evidence type="ECO:0000256" key="3">
    <source>
        <dbReference type="SAM" id="SignalP"/>
    </source>
</evidence>
<gene>
    <name evidence="4" type="ORF">MECH1_V1_2429</name>
</gene>
<dbReference type="Proteomes" id="UP001497493">
    <property type="component" value="Chromosome"/>
</dbReference>
<feature type="region of interest" description="Disordered" evidence="1">
    <location>
        <begin position="51"/>
        <end position="121"/>
    </location>
</feature>
<evidence type="ECO:0000313" key="5">
    <source>
        <dbReference type="Proteomes" id="UP001497493"/>
    </source>
</evidence>
<dbReference type="RefSeq" id="WP_348757729.1">
    <property type="nucleotide sequence ID" value="NZ_OZ026884.1"/>
</dbReference>
<feature type="signal peptide" evidence="3">
    <location>
        <begin position="1"/>
        <end position="23"/>
    </location>
</feature>
<feature type="chain" id="PRO_5046175861" evidence="3">
    <location>
        <begin position="24"/>
        <end position="121"/>
    </location>
</feature>
<keyword evidence="2" id="KW-1133">Transmembrane helix</keyword>
<sequence>MARATRCGLAGAVLLLTAGAATAEGAGSGLGDHLPVLGLAAALVVFAFTRKPAKGNPPGPAGSPAEPPAPAEVESPPSTASDAASTPAEEAAAEPPPGDTPPSEAEETGGSAAEASPSGSD</sequence>